<protein>
    <submittedName>
        <fullName evidence="2">Uncharacterized protein</fullName>
    </submittedName>
</protein>
<evidence type="ECO:0000313" key="3">
    <source>
        <dbReference type="Proteomes" id="UP000314294"/>
    </source>
</evidence>
<feature type="region of interest" description="Disordered" evidence="1">
    <location>
        <begin position="28"/>
        <end position="59"/>
    </location>
</feature>
<feature type="compositionally biased region" description="Basic and acidic residues" evidence="1">
    <location>
        <begin position="39"/>
        <end position="59"/>
    </location>
</feature>
<proteinExistence type="predicted"/>
<organism evidence="2 3">
    <name type="scientific">Liparis tanakae</name>
    <name type="common">Tanaka's snailfish</name>
    <dbReference type="NCBI Taxonomy" id="230148"/>
    <lineage>
        <taxon>Eukaryota</taxon>
        <taxon>Metazoa</taxon>
        <taxon>Chordata</taxon>
        <taxon>Craniata</taxon>
        <taxon>Vertebrata</taxon>
        <taxon>Euteleostomi</taxon>
        <taxon>Actinopterygii</taxon>
        <taxon>Neopterygii</taxon>
        <taxon>Teleostei</taxon>
        <taxon>Neoteleostei</taxon>
        <taxon>Acanthomorphata</taxon>
        <taxon>Eupercaria</taxon>
        <taxon>Perciformes</taxon>
        <taxon>Cottioidei</taxon>
        <taxon>Cottales</taxon>
        <taxon>Liparidae</taxon>
        <taxon>Liparis</taxon>
    </lineage>
</organism>
<comment type="caution">
    <text evidence="2">The sequence shown here is derived from an EMBL/GenBank/DDBJ whole genome shotgun (WGS) entry which is preliminary data.</text>
</comment>
<reference evidence="2 3" key="1">
    <citation type="submission" date="2019-03" db="EMBL/GenBank/DDBJ databases">
        <title>First draft genome of Liparis tanakae, snailfish: a comprehensive survey of snailfish specific genes.</title>
        <authorList>
            <person name="Kim W."/>
            <person name="Song I."/>
            <person name="Jeong J.-H."/>
            <person name="Kim D."/>
            <person name="Kim S."/>
            <person name="Ryu S."/>
            <person name="Song J.Y."/>
            <person name="Lee S.K."/>
        </authorList>
    </citation>
    <scope>NUCLEOTIDE SEQUENCE [LARGE SCALE GENOMIC DNA]</scope>
    <source>
        <tissue evidence="2">Muscle</tissue>
    </source>
</reference>
<evidence type="ECO:0000313" key="2">
    <source>
        <dbReference type="EMBL" id="TNN89076.1"/>
    </source>
</evidence>
<sequence>MASNKILRNARLERRYEHLPINVCSWLPNHIPATDTEAETGREREGEQEEGKGERERGS</sequence>
<dbReference type="AlphaFoldDB" id="A0A4Z2JFQ4"/>
<evidence type="ECO:0000256" key="1">
    <source>
        <dbReference type="SAM" id="MobiDB-lite"/>
    </source>
</evidence>
<name>A0A4Z2JFQ4_9TELE</name>
<dbReference type="EMBL" id="SRLO01000002">
    <property type="protein sequence ID" value="TNN89076.1"/>
    <property type="molecule type" value="Genomic_DNA"/>
</dbReference>
<keyword evidence="3" id="KW-1185">Reference proteome</keyword>
<gene>
    <name evidence="2" type="ORF">EYF80_000364</name>
</gene>
<dbReference type="Proteomes" id="UP000314294">
    <property type="component" value="Unassembled WGS sequence"/>
</dbReference>
<accession>A0A4Z2JFQ4</accession>